<comment type="caution">
    <text evidence="3">The sequence shown here is derived from an EMBL/GenBank/DDBJ whole genome shotgun (WGS) entry which is preliminary data.</text>
</comment>
<feature type="region of interest" description="Disordered" evidence="1">
    <location>
        <begin position="185"/>
        <end position="205"/>
    </location>
</feature>
<dbReference type="InterPro" id="IPR014719">
    <property type="entry name" value="Ribosomal_bL12_C/ClpS-like"/>
</dbReference>
<dbReference type="Proteomes" id="UP000178187">
    <property type="component" value="Unassembled WGS sequence"/>
</dbReference>
<organism evidence="3 4">
    <name type="scientific">Candidatus Danuiimicrobium aquiferis</name>
    <dbReference type="NCBI Taxonomy" id="1801832"/>
    <lineage>
        <taxon>Bacteria</taxon>
        <taxon>Pseudomonadati</taxon>
        <taxon>Candidatus Omnitrophota</taxon>
        <taxon>Candidatus Danuiimicrobium</taxon>
    </lineage>
</organism>
<reference evidence="3 4" key="1">
    <citation type="journal article" date="2016" name="Nat. Commun.">
        <title>Thousands of microbial genomes shed light on interconnected biogeochemical processes in an aquifer system.</title>
        <authorList>
            <person name="Anantharaman K."/>
            <person name="Brown C.T."/>
            <person name="Hug L.A."/>
            <person name="Sharon I."/>
            <person name="Castelle C.J."/>
            <person name="Probst A.J."/>
            <person name="Thomas B.C."/>
            <person name="Singh A."/>
            <person name="Wilkins M.J."/>
            <person name="Karaoz U."/>
            <person name="Brodie E.L."/>
            <person name="Williams K.H."/>
            <person name="Hubbard S.S."/>
            <person name="Banfield J.F."/>
        </authorList>
    </citation>
    <scope>NUCLEOTIDE SEQUENCE [LARGE SCALE GENOMIC DNA]</scope>
</reference>
<name>A0A1G1KW69_9BACT</name>
<protein>
    <recommendedName>
        <fullName evidence="2">Large ribosomal subunit protein bL12 C-terminal domain-containing protein</fullName>
    </recommendedName>
</protein>
<feature type="domain" description="Large ribosomal subunit protein bL12 C-terminal" evidence="2">
    <location>
        <begin position="22"/>
        <end position="79"/>
    </location>
</feature>
<feature type="compositionally biased region" description="Polar residues" evidence="1">
    <location>
        <begin position="571"/>
        <end position="585"/>
    </location>
</feature>
<accession>A0A1G1KW69</accession>
<dbReference type="InterPro" id="IPR013823">
    <property type="entry name" value="Ribosomal_bL12_C"/>
</dbReference>
<dbReference type="EMBL" id="MHFR01000043">
    <property type="protein sequence ID" value="OGW97224.1"/>
    <property type="molecule type" value="Genomic_DNA"/>
</dbReference>
<evidence type="ECO:0000313" key="4">
    <source>
        <dbReference type="Proteomes" id="UP000178187"/>
    </source>
</evidence>
<feature type="compositionally biased region" description="Basic and acidic residues" evidence="1">
    <location>
        <begin position="586"/>
        <end position="605"/>
    </location>
</feature>
<dbReference type="Gene3D" id="3.30.1390.10">
    <property type="match status" value="1"/>
</dbReference>
<dbReference type="SUPFAM" id="SSF54736">
    <property type="entry name" value="ClpS-like"/>
    <property type="match status" value="1"/>
</dbReference>
<dbReference type="AlphaFoldDB" id="A0A1G1KW69"/>
<dbReference type="GO" id="GO:0003735">
    <property type="term" value="F:structural constituent of ribosome"/>
    <property type="evidence" value="ECO:0007669"/>
    <property type="project" value="InterPro"/>
</dbReference>
<dbReference type="Pfam" id="PF00542">
    <property type="entry name" value="Ribosomal_L12"/>
    <property type="match status" value="1"/>
</dbReference>
<dbReference type="GO" id="GO:0006412">
    <property type="term" value="P:translation"/>
    <property type="evidence" value="ECO:0007669"/>
    <property type="project" value="InterPro"/>
</dbReference>
<sequence>MSKYFDLLTRKAKSKNEPDWAIILERVPSDFSKQNVIKLISEVFPLSLEDSKDLVESTPIVLLDQLSFEIAEQIRRHFEGRDVSCAVTKDAILKRKCYRAVWPTTPNLSSIMNQVAHKETVDVADPIIPDVPATGSLSSAAEKLEELSGINKISQLPNHVEDIPNDMEEKKQLRQLTLDLQRENETLRNEVDRSKASMRDDRRENLSEQIKNLKSEKIKIDETLKLSREEKTSLSIQNQGLQKKIESLETELKQTALLAGESKKCADSQTEMEKGHSETEEERQRYADMIQNLQNEFGRSKQDVSRLNADKQFLVTQIGSLEAKIKNLESERAHNPQVTDQEYQTLRVEAEQYKQKYLQIADELRAIQNETKQIRSEYAQTQKGLSESRLETEELKRMLEQAQAEGARLEQELDGFREKMESRLQDKNLELEEWKRKANEWSMNHASLLRESEQTSRQLTEELESFRVRNQQLTNQLEQLQRQNRDFVSQLEQQELVQKRMKMTADIAEKEMRLKELTQKQRQIEEDVRFQESTLKEVVSEQSLLENEMIKMKQTQKYMIEQAKKREKGRISSNKIQISDPSSNGDHYDSELTPGDEPRDVERGL</sequence>
<evidence type="ECO:0000256" key="1">
    <source>
        <dbReference type="SAM" id="MobiDB-lite"/>
    </source>
</evidence>
<evidence type="ECO:0000313" key="3">
    <source>
        <dbReference type="EMBL" id="OGW97224.1"/>
    </source>
</evidence>
<gene>
    <name evidence="3" type="ORF">A3G33_08600</name>
</gene>
<evidence type="ECO:0000259" key="2">
    <source>
        <dbReference type="Pfam" id="PF00542"/>
    </source>
</evidence>
<proteinExistence type="predicted"/>
<feature type="region of interest" description="Disordered" evidence="1">
    <location>
        <begin position="563"/>
        <end position="605"/>
    </location>
</feature>
<dbReference type="Gene3D" id="1.10.287.1490">
    <property type="match status" value="1"/>
</dbReference>